<dbReference type="EMBL" id="JAHLUN010000005">
    <property type="protein sequence ID" value="KAG7766069.1"/>
    <property type="molecule type" value="Genomic_DNA"/>
</dbReference>
<evidence type="ECO:0000256" key="1">
    <source>
        <dbReference type="SAM" id="MobiDB-lite"/>
    </source>
</evidence>
<reference evidence="3 5" key="1">
    <citation type="journal article" date="2021" name="G3 (Bethesda)">
        <title>Genomic diversity, chromosomal rearrangements, and interspecies hybridization in the ogataea polymorpha species complex.</title>
        <authorList>
            <person name="Hanson S.J."/>
            <person name="Cinneide E.O."/>
            <person name="Salzberg L.I."/>
            <person name="Wolfe K.H."/>
            <person name="McGowan J."/>
            <person name="Fitzpatrick D.A."/>
            <person name="Matlin K."/>
        </authorList>
    </citation>
    <scope>NUCLEOTIDE SEQUENCE</scope>
    <source>
        <strain evidence="4">81-436-3</strain>
        <strain evidence="3">83-405-1</strain>
    </source>
</reference>
<evidence type="ECO:0000313" key="5">
    <source>
        <dbReference type="Proteomes" id="UP000697297"/>
    </source>
</evidence>
<evidence type="ECO:0000313" key="6">
    <source>
        <dbReference type="Proteomes" id="UP000738402"/>
    </source>
</evidence>
<organism evidence="3 6">
    <name type="scientific">Ogataea haglerorum</name>
    <dbReference type="NCBI Taxonomy" id="1937702"/>
    <lineage>
        <taxon>Eukaryota</taxon>
        <taxon>Fungi</taxon>
        <taxon>Dikarya</taxon>
        <taxon>Ascomycota</taxon>
        <taxon>Saccharomycotina</taxon>
        <taxon>Pichiomycetes</taxon>
        <taxon>Pichiales</taxon>
        <taxon>Pichiaceae</taxon>
        <taxon>Ogataea</taxon>
    </lineage>
</organism>
<keyword evidence="2" id="KW-0812">Transmembrane</keyword>
<protein>
    <submittedName>
        <fullName evidence="3">Uncharacterized protein</fullName>
    </submittedName>
</protein>
<dbReference type="InterPro" id="IPR038872">
    <property type="entry name" value="Put_GTT3"/>
</dbReference>
<feature type="region of interest" description="Disordered" evidence="1">
    <location>
        <begin position="62"/>
        <end position="88"/>
    </location>
</feature>
<comment type="caution">
    <text evidence="3">The sequence shown here is derived from an EMBL/GenBank/DDBJ whole genome shotgun (WGS) entry which is preliminary data.</text>
</comment>
<dbReference type="AlphaFoldDB" id="A0AAN6D2S7"/>
<dbReference type="Proteomes" id="UP000697297">
    <property type="component" value="Unassembled WGS sequence"/>
</dbReference>
<feature type="compositionally biased region" description="Acidic residues" evidence="1">
    <location>
        <begin position="65"/>
        <end position="88"/>
    </location>
</feature>
<sequence length="315" mass="36609">MSLLNKKTKAQLEEIARDLDVNIKSCKVKQALVDRLTDHFLENADKYDKDHEYYDYVVSVKQEAENENDDEDEDDNDDESDEAEIIDIEESDAYDSDDDFDLEPSTLDKILDYIDNDTLYEIADYVAEKNYELRDYLSDPFTINDFTVVGEFIYLYLHFAKSIALGDIRFVPQVVKNSLPAAVLKTPVTDLTHFLDVNFWSTVLLWLLVSYGAPKLTSYYVNFTYNFEYDPFIFALAKLLFGLILFKTEVSGHDIKDELVFQFSFKNYSVEYAAKLFKHYLLTSTLLLRNYFGNWVLIGDFFAAFVALYANLSFI</sequence>
<name>A0AAN6D2S7_9ASCO</name>
<keyword evidence="2" id="KW-1133">Transmembrane helix</keyword>
<evidence type="ECO:0000313" key="3">
    <source>
        <dbReference type="EMBL" id="KAG7724570.1"/>
    </source>
</evidence>
<dbReference type="PANTHER" id="PTHR41807:SF1">
    <property type="entry name" value="GLUTATHIONE TRANSFERASE 3"/>
    <property type="match status" value="1"/>
</dbReference>
<accession>A0AAN6D2S7</accession>
<feature type="transmembrane region" description="Helical" evidence="2">
    <location>
        <begin position="291"/>
        <end position="312"/>
    </location>
</feature>
<keyword evidence="2" id="KW-0472">Membrane</keyword>
<dbReference type="GO" id="GO:0016020">
    <property type="term" value="C:membrane"/>
    <property type="evidence" value="ECO:0007669"/>
    <property type="project" value="TreeGrafter"/>
</dbReference>
<evidence type="ECO:0000313" key="4">
    <source>
        <dbReference type="EMBL" id="KAG7766069.1"/>
    </source>
</evidence>
<keyword evidence="5" id="KW-1185">Reference proteome</keyword>
<dbReference type="PANTHER" id="PTHR41807">
    <property type="entry name" value="GLUTATHIONE TRANSFERASE 3"/>
    <property type="match status" value="1"/>
</dbReference>
<dbReference type="Proteomes" id="UP000738402">
    <property type="component" value="Unassembled WGS sequence"/>
</dbReference>
<gene>
    <name evidence="3" type="ORF">KL933_004764</name>
    <name evidence="4" type="ORF">KL946_002249</name>
</gene>
<proteinExistence type="predicted"/>
<dbReference type="EMBL" id="JAHLUH010000016">
    <property type="protein sequence ID" value="KAG7724570.1"/>
    <property type="molecule type" value="Genomic_DNA"/>
</dbReference>
<evidence type="ECO:0000256" key="2">
    <source>
        <dbReference type="SAM" id="Phobius"/>
    </source>
</evidence>